<dbReference type="InterPro" id="IPR026913">
    <property type="entry name" value="METTL24"/>
</dbReference>
<evidence type="ECO:0000313" key="3">
    <source>
        <dbReference type="Proteomes" id="UP001497623"/>
    </source>
</evidence>
<organism evidence="2 3">
    <name type="scientific">Meganyctiphanes norvegica</name>
    <name type="common">Northern krill</name>
    <name type="synonym">Thysanopoda norvegica</name>
    <dbReference type="NCBI Taxonomy" id="48144"/>
    <lineage>
        <taxon>Eukaryota</taxon>
        <taxon>Metazoa</taxon>
        <taxon>Ecdysozoa</taxon>
        <taxon>Arthropoda</taxon>
        <taxon>Crustacea</taxon>
        <taxon>Multicrustacea</taxon>
        <taxon>Malacostraca</taxon>
        <taxon>Eumalacostraca</taxon>
        <taxon>Eucarida</taxon>
        <taxon>Euphausiacea</taxon>
        <taxon>Euphausiidae</taxon>
        <taxon>Meganyctiphanes</taxon>
    </lineage>
</organism>
<feature type="domain" description="Methyltransferase" evidence="1">
    <location>
        <begin position="64"/>
        <end position="262"/>
    </location>
</feature>
<keyword evidence="3" id="KW-1185">Reference proteome</keyword>
<dbReference type="PANTHER" id="PTHR32026">
    <property type="entry name" value="METHYLTRANSFERASE-LIKE PROTEIN 24"/>
    <property type="match status" value="1"/>
</dbReference>
<dbReference type="PANTHER" id="PTHR32026:SF10">
    <property type="entry name" value="METHYLTRANSFERASE-LIKE PROTEIN 24-RELATED"/>
    <property type="match status" value="1"/>
</dbReference>
<protein>
    <recommendedName>
        <fullName evidence="1">Methyltransferase domain-containing protein</fullName>
    </recommendedName>
</protein>
<reference evidence="2 3" key="1">
    <citation type="submission" date="2024-05" db="EMBL/GenBank/DDBJ databases">
        <authorList>
            <person name="Wallberg A."/>
        </authorList>
    </citation>
    <scope>NUCLEOTIDE SEQUENCE [LARGE SCALE GENOMIC DNA]</scope>
</reference>
<comment type="caution">
    <text evidence="2">The sequence shown here is derived from an EMBL/GenBank/DDBJ whole genome shotgun (WGS) entry which is preliminary data.</text>
</comment>
<proteinExistence type="predicted"/>
<dbReference type="EMBL" id="CAXKWB010006361">
    <property type="protein sequence ID" value="CAL4082471.1"/>
    <property type="molecule type" value="Genomic_DNA"/>
</dbReference>
<accession>A0AAV2QEU9</accession>
<dbReference type="AlphaFoldDB" id="A0AAV2QEU9"/>
<evidence type="ECO:0000259" key="1">
    <source>
        <dbReference type="Pfam" id="PF13383"/>
    </source>
</evidence>
<dbReference type="Proteomes" id="UP001497623">
    <property type="component" value="Unassembled WGS sequence"/>
</dbReference>
<dbReference type="InterPro" id="IPR025714">
    <property type="entry name" value="Methyltranfer_dom"/>
</dbReference>
<sequence length="362" mass="42026">MGRIQLRGNALVVYLLTLACYGAIMTNISLQRMQQAAERQDYIEQETRVQNAEEEELLSRWKLTQAGNKSKQTTWLHTAEDFYRRLSQPMIQCRKFKQLGGRSCHGYTDNDKFVCLDDGLQLQPRHCNVYSFGIGDDSTFDDMIQYYGCDVYMFDPTLNPKNVKRLRKRQKFFNLGLDNYTHMEEFDVSYKEDGTKEKIRGEFTTYDNIKQRLGHQNLVVHYLKLDIEGAEWGVLQYMMKNNLFTGIQQIAIEIHTTPITKLPQEKVLGQLLEYWQILSGLEEHGFQRVFYRENPVLESLYHVPGQPNKTLATCAELLYIRKQIISDTDSHSTLLHRKLRHIPSAADDSLVLQSLAGPLGQK</sequence>
<name>A0AAV2QEU9_MEGNR</name>
<dbReference type="SUPFAM" id="SSF53335">
    <property type="entry name" value="S-adenosyl-L-methionine-dependent methyltransferases"/>
    <property type="match status" value="1"/>
</dbReference>
<dbReference type="PROSITE" id="PS51257">
    <property type="entry name" value="PROKAR_LIPOPROTEIN"/>
    <property type="match status" value="1"/>
</dbReference>
<dbReference type="Pfam" id="PF13383">
    <property type="entry name" value="Methyltransf_22"/>
    <property type="match status" value="1"/>
</dbReference>
<dbReference type="InterPro" id="IPR029063">
    <property type="entry name" value="SAM-dependent_MTases_sf"/>
</dbReference>
<evidence type="ECO:0000313" key="2">
    <source>
        <dbReference type="EMBL" id="CAL4082471.1"/>
    </source>
</evidence>
<gene>
    <name evidence="2" type="ORF">MNOR_LOCUS11907</name>
</gene>
<dbReference type="Gene3D" id="3.40.50.150">
    <property type="entry name" value="Vaccinia Virus protein VP39"/>
    <property type="match status" value="1"/>
</dbReference>